<keyword evidence="2" id="KW-1185">Reference proteome</keyword>
<reference evidence="1" key="1">
    <citation type="submission" date="2021-12" db="EMBL/GenBank/DDBJ databases">
        <authorList>
            <person name="King R."/>
        </authorList>
    </citation>
    <scope>NUCLEOTIDE SEQUENCE</scope>
</reference>
<gene>
    <name evidence="1" type="ORF">CINC_LOCUS8099</name>
</gene>
<sequence>MAFTVDHHSLPEERQKYLKQLRNDINQHREAIDKINSETDPTILTGLLFEWLEGLKQPVLDREDLSIIVGRAYNVESCILALTLEDIMLIEYLLRFVTRLRPLAANKKVDILKRLLASLTHQTVGINGRCLPTRKDFQRLRDGTCSQVINFMLRMIVELQKDMMKPGKDDADVVVPSRRFRIRAWK</sequence>
<evidence type="ECO:0000313" key="2">
    <source>
        <dbReference type="Proteomes" id="UP001154114"/>
    </source>
</evidence>
<name>A0A9P0FX12_CHRIL</name>
<dbReference type="OrthoDB" id="542013at2759"/>
<organism evidence="1 2">
    <name type="scientific">Chrysodeixis includens</name>
    <name type="common">Soybean looper</name>
    <name type="synonym">Pseudoplusia includens</name>
    <dbReference type="NCBI Taxonomy" id="689277"/>
    <lineage>
        <taxon>Eukaryota</taxon>
        <taxon>Metazoa</taxon>
        <taxon>Ecdysozoa</taxon>
        <taxon>Arthropoda</taxon>
        <taxon>Hexapoda</taxon>
        <taxon>Insecta</taxon>
        <taxon>Pterygota</taxon>
        <taxon>Neoptera</taxon>
        <taxon>Endopterygota</taxon>
        <taxon>Lepidoptera</taxon>
        <taxon>Glossata</taxon>
        <taxon>Ditrysia</taxon>
        <taxon>Noctuoidea</taxon>
        <taxon>Noctuidae</taxon>
        <taxon>Plusiinae</taxon>
        <taxon>Chrysodeixis</taxon>
    </lineage>
</organism>
<protein>
    <submittedName>
        <fullName evidence="1">Uncharacterized protein</fullName>
    </submittedName>
</protein>
<proteinExistence type="predicted"/>
<dbReference type="AlphaFoldDB" id="A0A9P0FX12"/>
<dbReference type="Proteomes" id="UP001154114">
    <property type="component" value="Chromosome 25"/>
</dbReference>
<dbReference type="EMBL" id="LR824028">
    <property type="protein sequence ID" value="CAH0598258.1"/>
    <property type="molecule type" value="Genomic_DNA"/>
</dbReference>
<evidence type="ECO:0000313" key="1">
    <source>
        <dbReference type="EMBL" id="CAH0598258.1"/>
    </source>
</evidence>
<accession>A0A9P0FX12</accession>